<name>A0A7D6VJN2_9NOCA</name>
<evidence type="ECO:0000313" key="2">
    <source>
        <dbReference type="EMBL" id="QLY31050.1"/>
    </source>
</evidence>
<organism evidence="2 3">
    <name type="scientific">Nocardia huaxiensis</name>
    <dbReference type="NCBI Taxonomy" id="2755382"/>
    <lineage>
        <taxon>Bacteria</taxon>
        <taxon>Bacillati</taxon>
        <taxon>Actinomycetota</taxon>
        <taxon>Actinomycetes</taxon>
        <taxon>Mycobacteriales</taxon>
        <taxon>Nocardiaceae</taxon>
        <taxon>Nocardia</taxon>
    </lineage>
</organism>
<feature type="region of interest" description="Disordered" evidence="1">
    <location>
        <begin position="91"/>
        <end position="142"/>
    </location>
</feature>
<sequence length="367" mass="38549">MAAGTIPGPPFSVELLADLHAGNMPPSQAAQLWPEVRRDADAMRYLDSLDGINGRLRDLGGSEHIAHAMPDDVFARLEGFLDALVSSERDDATDRVGPAPTRALNGIDPTEVTRPARHSGPGVPPRPVAPRPDAVETTHRVAPIDPTEVTRPVSPADVERTDRVDPQAHARRMATVHQLRNRDAHPGPAQTAPMPALTPSIFDTGRLDPRDLADHEPEIDDNEPIPLRPAERMSTRMRWISAAAAAVAVLAGGVVAVDALRGGGTSPQGEPDTPILLDASLPSSVLRGAMGKHEVSGPLAQGDALTSCLKAADLNRTQLGARSVTYNGQEAVLVLLPAATPPGITAVVLGVNCAPGNPQVLATVDIQ</sequence>
<evidence type="ECO:0000256" key="1">
    <source>
        <dbReference type="SAM" id="MobiDB-lite"/>
    </source>
</evidence>
<reference evidence="2 3" key="1">
    <citation type="submission" date="2020-07" db="EMBL/GenBank/DDBJ databases">
        <authorList>
            <person name="Zhuang K."/>
            <person name="Ran Y."/>
        </authorList>
    </citation>
    <scope>NUCLEOTIDE SEQUENCE [LARGE SCALE GENOMIC DNA]</scope>
    <source>
        <strain evidence="2 3">WCH-YHL-001</strain>
    </source>
</reference>
<keyword evidence="3" id="KW-1185">Reference proteome</keyword>
<dbReference type="KEGG" id="nhu:H0264_01210"/>
<dbReference type="EMBL" id="CP059399">
    <property type="protein sequence ID" value="QLY31050.1"/>
    <property type="molecule type" value="Genomic_DNA"/>
</dbReference>
<dbReference type="Proteomes" id="UP000515512">
    <property type="component" value="Chromosome"/>
</dbReference>
<accession>A0A7D6VJN2</accession>
<protein>
    <recommendedName>
        <fullName evidence="4">Anti-sigma-M factor RsmA</fullName>
    </recommendedName>
</protein>
<dbReference type="AlphaFoldDB" id="A0A7D6VJN2"/>
<gene>
    <name evidence="2" type="ORF">H0264_01210</name>
</gene>
<proteinExistence type="predicted"/>
<evidence type="ECO:0008006" key="4">
    <source>
        <dbReference type="Google" id="ProtNLM"/>
    </source>
</evidence>
<dbReference type="RefSeq" id="WP_181582248.1">
    <property type="nucleotide sequence ID" value="NZ_CP059399.1"/>
</dbReference>
<evidence type="ECO:0000313" key="3">
    <source>
        <dbReference type="Proteomes" id="UP000515512"/>
    </source>
</evidence>